<gene>
    <name evidence="2" type="ORF">UFOVP628_49</name>
</gene>
<reference evidence="2" key="1">
    <citation type="submission" date="2020-04" db="EMBL/GenBank/DDBJ databases">
        <authorList>
            <person name="Chiriac C."/>
            <person name="Salcher M."/>
            <person name="Ghai R."/>
            <person name="Kavagutti S V."/>
        </authorList>
    </citation>
    <scope>NUCLEOTIDE SEQUENCE</scope>
</reference>
<keyword evidence="1" id="KW-1133">Transmembrane helix</keyword>
<protein>
    <submittedName>
        <fullName evidence="2">Uncharacterized protein</fullName>
    </submittedName>
</protein>
<evidence type="ECO:0000313" key="2">
    <source>
        <dbReference type="EMBL" id="CAB4154024.1"/>
    </source>
</evidence>
<feature type="transmembrane region" description="Helical" evidence="1">
    <location>
        <begin position="39"/>
        <end position="56"/>
    </location>
</feature>
<sequence>MKPFFKTEVNAYNLYSVSRHRQHYLQCLPEPEETLGERVAAAAAFLVSIALLIIITG</sequence>
<keyword evidence="1" id="KW-0472">Membrane</keyword>
<proteinExistence type="predicted"/>
<accession>A0A6J5N4M7</accession>
<dbReference type="EMBL" id="LR796601">
    <property type="protein sequence ID" value="CAB4154024.1"/>
    <property type="molecule type" value="Genomic_DNA"/>
</dbReference>
<organism evidence="2">
    <name type="scientific">uncultured Caudovirales phage</name>
    <dbReference type="NCBI Taxonomy" id="2100421"/>
    <lineage>
        <taxon>Viruses</taxon>
        <taxon>Duplodnaviria</taxon>
        <taxon>Heunggongvirae</taxon>
        <taxon>Uroviricota</taxon>
        <taxon>Caudoviricetes</taxon>
        <taxon>Peduoviridae</taxon>
        <taxon>Maltschvirus</taxon>
        <taxon>Maltschvirus maltsch</taxon>
    </lineage>
</organism>
<name>A0A6J5N4M7_9CAUD</name>
<keyword evidence="1" id="KW-0812">Transmembrane</keyword>
<evidence type="ECO:0000256" key="1">
    <source>
        <dbReference type="SAM" id="Phobius"/>
    </source>
</evidence>